<feature type="domain" description="GATOR1 complex protein NPRL3 C-terminal HTH" evidence="3">
    <location>
        <begin position="525"/>
        <end position="563"/>
    </location>
</feature>
<evidence type="ECO:0000256" key="1">
    <source>
        <dbReference type="ARBA" id="ARBA00010546"/>
    </source>
</evidence>
<sequence>MTGTIRRNRAHLIVLTVSGTVVKDVDEIAKFALMADGEDTHKTVPMGILLATKGTAGDRLLFLYPPPPNLHVKLPENRTKTLVDSISKADRECRLKPCPVPTNAFQLPVLMTVQNMKKSGEMSFPTQFILSTCMLANILSVKDSAVDEPFELKVDNVRFAGFPKKLTRASEGSSTIFSIVFVLPASVDSHLVESFQLLSKKLALAIDSLQTQRGYFAEQERILRSALDEFEAEVSSRPESDQSHPNIPWDMMRGKSALAELLTKVFMDVGRTGVVQVFVDNFIEVGFCVQSKALAHAHLTPKNRAEIDKIVKKIRPYHGILLLEDVWPSPDANPSVTLLLKHCEPDRSILDMSTASGIPLLQVFLIVRHLLLWARAVVIYPLCNSNVYSSSTLPKPLGRYISLFSQQFGASFHLPEALAHFDPPNTLGDYLNPKQPLADQQNKAKVIVALLRHQLIMQLHRFCYIVPPFSDAKLPRADHHCPDSLKMQITACKNIDSSVKPIISDLCGTMLDTQSFSSVQRKLCLFLRMSAYMHGLHHIEDIVYRLNVERDAVEEVLETFSLVLCTLRRPDFISD</sequence>
<keyword evidence="2" id="KW-0732">Signal</keyword>
<evidence type="ECO:0000313" key="4">
    <source>
        <dbReference type="EMBL" id="KAK6748767.1"/>
    </source>
</evidence>
<proteinExistence type="inferred from homology"/>
<comment type="subcellular location">
    <subcellularLocation>
        <location evidence="2">Lysosome</location>
    </subcellularLocation>
</comment>
<evidence type="ECO:0000259" key="3">
    <source>
        <dbReference type="Pfam" id="PF24064"/>
    </source>
</evidence>
<gene>
    <name evidence="4" type="primary">Necator_chrIV.g14709</name>
    <name evidence="4" type="ORF">RB195_001414</name>
</gene>
<dbReference type="Proteomes" id="UP001303046">
    <property type="component" value="Unassembled WGS sequence"/>
</dbReference>
<dbReference type="PANTHER" id="PTHR13153">
    <property type="entry name" value="CGTHBA PROTEIN -14 GENE PROTEIN"/>
    <property type="match status" value="1"/>
</dbReference>
<dbReference type="EMBL" id="JAVFWL010000004">
    <property type="protein sequence ID" value="KAK6748767.1"/>
    <property type="molecule type" value="Genomic_DNA"/>
</dbReference>
<accession>A0ABR1DEK2</accession>
<evidence type="ECO:0000313" key="5">
    <source>
        <dbReference type="Proteomes" id="UP001303046"/>
    </source>
</evidence>
<keyword evidence="5" id="KW-1185">Reference proteome</keyword>
<comment type="caution">
    <text evidence="4">The sequence shown here is derived from an EMBL/GenBank/DDBJ whole genome shotgun (WGS) entry which is preliminary data.</text>
</comment>
<dbReference type="Pfam" id="PF24064">
    <property type="entry name" value="HTH_NPRL3"/>
    <property type="match status" value="1"/>
</dbReference>
<keyword evidence="2" id="KW-0458">Lysosome</keyword>
<comment type="function">
    <text evidence="2">As a component of the GATOR1 complex functions as an inhibitor of the amino acid-sensing branch of the TORC1 pathway.</text>
</comment>
<dbReference type="InterPro" id="IPR056603">
    <property type="entry name" value="HTH_NPRL3"/>
</dbReference>
<protein>
    <recommendedName>
        <fullName evidence="2">GATOR complex protein NPRL3</fullName>
    </recommendedName>
    <alternativeName>
        <fullName evidence="2">Nitrogen permease regulator 3-like protein</fullName>
    </alternativeName>
</protein>
<dbReference type="Pfam" id="PF03666">
    <property type="entry name" value="NPR3"/>
    <property type="match status" value="1"/>
</dbReference>
<comment type="similarity">
    <text evidence="1 2">Belongs to the NPR3 family.</text>
</comment>
<organism evidence="4 5">
    <name type="scientific">Necator americanus</name>
    <name type="common">Human hookworm</name>
    <dbReference type="NCBI Taxonomy" id="51031"/>
    <lineage>
        <taxon>Eukaryota</taxon>
        <taxon>Metazoa</taxon>
        <taxon>Ecdysozoa</taxon>
        <taxon>Nematoda</taxon>
        <taxon>Chromadorea</taxon>
        <taxon>Rhabditida</taxon>
        <taxon>Rhabditina</taxon>
        <taxon>Rhabditomorpha</taxon>
        <taxon>Strongyloidea</taxon>
        <taxon>Ancylostomatidae</taxon>
        <taxon>Bunostominae</taxon>
        <taxon>Necator</taxon>
    </lineage>
</organism>
<dbReference type="PANTHER" id="PTHR13153:SF5">
    <property type="entry name" value="GATOR COMPLEX PROTEIN NPRL3"/>
    <property type="match status" value="1"/>
</dbReference>
<dbReference type="InterPro" id="IPR005365">
    <property type="entry name" value="Npr3"/>
</dbReference>
<evidence type="ECO:0000256" key="2">
    <source>
        <dbReference type="RuleBase" id="RU368069"/>
    </source>
</evidence>
<name>A0ABR1DEK2_NECAM</name>
<reference evidence="4 5" key="1">
    <citation type="submission" date="2023-08" db="EMBL/GenBank/DDBJ databases">
        <title>A Necator americanus chromosomal reference genome.</title>
        <authorList>
            <person name="Ilik V."/>
            <person name="Petrzelkova K.J."/>
            <person name="Pardy F."/>
            <person name="Fuh T."/>
            <person name="Niatou-Singa F.S."/>
            <person name="Gouil Q."/>
            <person name="Baker L."/>
            <person name="Ritchie M.E."/>
            <person name="Jex A.R."/>
            <person name="Gazzola D."/>
            <person name="Li H."/>
            <person name="Toshio Fujiwara R."/>
            <person name="Zhan B."/>
            <person name="Aroian R.V."/>
            <person name="Pafco B."/>
            <person name="Schwarz E.M."/>
        </authorList>
    </citation>
    <scope>NUCLEOTIDE SEQUENCE [LARGE SCALE GENOMIC DNA]</scope>
    <source>
        <strain evidence="4 5">Aroian</strain>
        <tissue evidence="4">Whole animal</tissue>
    </source>
</reference>